<proteinExistence type="inferred from homology"/>
<keyword evidence="7" id="KW-0915">Sodium</keyword>
<evidence type="ECO:0000256" key="5">
    <source>
        <dbReference type="ARBA" id="ARBA00022692"/>
    </source>
</evidence>
<keyword evidence="4 12" id="KW-0894">Sodium channel</keyword>
<comment type="subcellular location">
    <subcellularLocation>
        <location evidence="1">Membrane</location>
        <topology evidence="1">Multi-pass membrane protein</topology>
    </subcellularLocation>
</comment>
<keyword evidence="15" id="KW-1185">Reference proteome</keyword>
<comment type="similarity">
    <text evidence="2 12">Belongs to the amiloride-sensitive sodium channel (TC 1.A.6) family.</text>
</comment>
<evidence type="ECO:0000313" key="15">
    <source>
        <dbReference type="Proteomes" id="UP000014500"/>
    </source>
</evidence>
<evidence type="ECO:0000256" key="11">
    <source>
        <dbReference type="ARBA" id="ARBA00023303"/>
    </source>
</evidence>
<keyword evidence="9 13" id="KW-0472">Membrane</keyword>
<dbReference type="PANTHER" id="PTHR11690:SF300">
    <property type="entry name" value="PICKPOCKET PROTEIN 19"/>
    <property type="match status" value="1"/>
</dbReference>
<dbReference type="GO" id="GO:0015280">
    <property type="term" value="F:ligand-gated sodium channel activity"/>
    <property type="evidence" value="ECO:0007669"/>
    <property type="project" value="TreeGrafter"/>
</dbReference>
<reference evidence="15" key="1">
    <citation type="submission" date="2011-05" db="EMBL/GenBank/DDBJ databases">
        <authorList>
            <person name="Richards S.R."/>
            <person name="Qu J."/>
            <person name="Jiang H."/>
            <person name="Jhangiani S.N."/>
            <person name="Agravi P."/>
            <person name="Goodspeed R."/>
            <person name="Gross S."/>
            <person name="Mandapat C."/>
            <person name="Jackson L."/>
            <person name="Mathew T."/>
            <person name="Pu L."/>
            <person name="Thornton R."/>
            <person name="Saada N."/>
            <person name="Wilczek-Boney K.B."/>
            <person name="Lee S."/>
            <person name="Kovar C."/>
            <person name="Wu Y."/>
            <person name="Scherer S.E."/>
            <person name="Worley K.C."/>
            <person name="Muzny D.M."/>
            <person name="Gibbs R."/>
        </authorList>
    </citation>
    <scope>NUCLEOTIDE SEQUENCE</scope>
    <source>
        <strain evidence="15">Brora</strain>
    </source>
</reference>
<dbReference type="PhylomeDB" id="T1J926"/>
<reference evidence="14" key="2">
    <citation type="submission" date="2015-02" db="UniProtKB">
        <authorList>
            <consortium name="EnsemblMetazoa"/>
        </authorList>
    </citation>
    <scope>IDENTIFICATION</scope>
</reference>
<dbReference type="STRING" id="126957.T1J926"/>
<keyword evidence="3 12" id="KW-0813">Transport</keyword>
<dbReference type="PANTHER" id="PTHR11690">
    <property type="entry name" value="AMILORIDE-SENSITIVE SODIUM CHANNEL-RELATED"/>
    <property type="match status" value="1"/>
</dbReference>
<dbReference type="InterPro" id="IPR001873">
    <property type="entry name" value="ENaC"/>
</dbReference>
<evidence type="ECO:0000256" key="9">
    <source>
        <dbReference type="ARBA" id="ARBA00023136"/>
    </source>
</evidence>
<dbReference type="Gene3D" id="1.10.287.770">
    <property type="entry name" value="YojJ-like"/>
    <property type="match status" value="1"/>
</dbReference>
<keyword evidence="6 13" id="KW-1133">Transmembrane helix</keyword>
<dbReference type="Pfam" id="PF00858">
    <property type="entry name" value="ASC"/>
    <property type="match status" value="1"/>
</dbReference>
<evidence type="ECO:0000256" key="2">
    <source>
        <dbReference type="ARBA" id="ARBA00007193"/>
    </source>
</evidence>
<evidence type="ECO:0000256" key="4">
    <source>
        <dbReference type="ARBA" id="ARBA00022461"/>
    </source>
</evidence>
<evidence type="ECO:0000256" key="6">
    <source>
        <dbReference type="ARBA" id="ARBA00022989"/>
    </source>
</evidence>
<dbReference type="GO" id="GO:0005886">
    <property type="term" value="C:plasma membrane"/>
    <property type="evidence" value="ECO:0007669"/>
    <property type="project" value="TreeGrafter"/>
</dbReference>
<dbReference type="Proteomes" id="UP000014500">
    <property type="component" value="Unassembled WGS sequence"/>
</dbReference>
<accession>T1J926</accession>
<keyword evidence="5 12" id="KW-0812">Transmembrane</keyword>
<evidence type="ECO:0000256" key="3">
    <source>
        <dbReference type="ARBA" id="ARBA00022448"/>
    </source>
</evidence>
<keyword evidence="8 12" id="KW-0406">Ion transport</keyword>
<dbReference type="eggNOG" id="KOG4294">
    <property type="taxonomic scope" value="Eukaryota"/>
</dbReference>
<dbReference type="HOGENOM" id="CLU_037094_0_0_1"/>
<evidence type="ECO:0000256" key="7">
    <source>
        <dbReference type="ARBA" id="ARBA00023053"/>
    </source>
</evidence>
<feature type="transmembrane region" description="Helical" evidence="13">
    <location>
        <begin position="90"/>
        <end position="112"/>
    </location>
</feature>
<sequence>MLNHVAKNVYTVHNGDMSASSVYRVYPHPDFEAQKPQNYEIKDARHNNATKAMFEREVKRIIRKEVRQFLRMAGMGQIIHNEEANRCKQIFWFLATLTCLLVSSYFVGVQIIDYFKQNTVLRNHLAQSELIKVPAISLCPGSSALINSNTKKTLFENCAVMNISEENCENTSFGLINTNISDIWQVIELSSQSIIVSSQCPISDLRSTVSSCIVPTERVSFDSFWGKCLVVSPKEKEQFYHGPHSYYNVTIANENQYNQYELINIYLHNAESMQNHIAYFKSLALKKKEYISISIQPTEFKMLSKELKNCTDSQNDLNCQEKCWDEKLAERVKCRLPFMQSNKHPFCDNYRDALRALQAADIFYRNATKLTCEKCGERCRRIEYLMGINNVGPTNNNSTQLLFYYQDNTLETIIQTLDYPFNKVLSEVGGILGFFLGFSVLGALELIQQFIYCLKKKFWKKRSRC</sequence>
<evidence type="ECO:0000256" key="12">
    <source>
        <dbReference type="RuleBase" id="RU000679"/>
    </source>
</evidence>
<keyword evidence="11 12" id="KW-0407">Ion channel</keyword>
<feature type="transmembrane region" description="Helical" evidence="13">
    <location>
        <begin position="431"/>
        <end position="454"/>
    </location>
</feature>
<protein>
    <submittedName>
        <fullName evidence="14">Uncharacterized protein</fullName>
    </submittedName>
</protein>
<evidence type="ECO:0000256" key="8">
    <source>
        <dbReference type="ARBA" id="ARBA00023065"/>
    </source>
</evidence>
<evidence type="ECO:0000256" key="13">
    <source>
        <dbReference type="SAM" id="Phobius"/>
    </source>
</evidence>
<dbReference type="EMBL" id="JH431968">
    <property type="status" value="NOT_ANNOTATED_CDS"/>
    <property type="molecule type" value="Genomic_DNA"/>
</dbReference>
<evidence type="ECO:0000256" key="10">
    <source>
        <dbReference type="ARBA" id="ARBA00023201"/>
    </source>
</evidence>
<dbReference type="AlphaFoldDB" id="T1J926"/>
<evidence type="ECO:0000256" key="1">
    <source>
        <dbReference type="ARBA" id="ARBA00004141"/>
    </source>
</evidence>
<dbReference type="EnsemblMetazoa" id="SMAR010217-RA">
    <property type="protein sequence ID" value="SMAR010217-PA"/>
    <property type="gene ID" value="SMAR010217"/>
</dbReference>
<organism evidence="14 15">
    <name type="scientific">Strigamia maritima</name>
    <name type="common">European centipede</name>
    <name type="synonym">Geophilus maritimus</name>
    <dbReference type="NCBI Taxonomy" id="126957"/>
    <lineage>
        <taxon>Eukaryota</taxon>
        <taxon>Metazoa</taxon>
        <taxon>Ecdysozoa</taxon>
        <taxon>Arthropoda</taxon>
        <taxon>Myriapoda</taxon>
        <taxon>Chilopoda</taxon>
        <taxon>Pleurostigmophora</taxon>
        <taxon>Geophilomorpha</taxon>
        <taxon>Linotaeniidae</taxon>
        <taxon>Strigamia</taxon>
    </lineage>
</organism>
<keyword evidence="10 12" id="KW-0739">Sodium transport</keyword>
<evidence type="ECO:0000313" key="14">
    <source>
        <dbReference type="EnsemblMetazoa" id="SMAR010217-PA"/>
    </source>
</evidence>
<name>T1J926_STRMM</name>